<dbReference type="InterPro" id="IPR002481">
    <property type="entry name" value="FUR"/>
</dbReference>
<keyword evidence="2" id="KW-1185">Reference proteome</keyword>
<evidence type="ECO:0000313" key="2">
    <source>
        <dbReference type="Proteomes" id="UP000658258"/>
    </source>
</evidence>
<dbReference type="SUPFAM" id="SSF46785">
    <property type="entry name" value="Winged helix' DNA-binding domain"/>
    <property type="match status" value="1"/>
</dbReference>
<proteinExistence type="predicted"/>
<dbReference type="InterPro" id="IPR036388">
    <property type="entry name" value="WH-like_DNA-bd_sf"/>
</dbReference>
<evidence type="ECO:0008006" key="3">
    <source>
        <dbReference type="Google" id="ProtNLM"/>
    </source>
</evidence>
<name>A0ABQ3I754_9BACT</name>
<dbReference type="Proteomes" id="UP000658258">
    <property type="component" value="Unassembled WGS sequence"/>
</dbReference>
<comment type="caution">
    <text evidence="1">The sequence shown here is derived from an EMBL/GenBank/DDBJ whole genome shotgun (WGS) entry which is preliminary data.</text>
</comment>
<organism evidence="1 2">
    <name type="scientific">Roseivirga thermotolerans</name>
    <dbReference type="NCBI Taxonomy" id="1758176"/>
    <lineage>
        <taxon>Bacteria</taxon>
        <taxon>Pseudomonadati</taxon>
        <taxon>Bacteroidota</taxon>
        <taxon>Cytophagia</taxon>
        <taxon>Cytophagales</taxon>
        <taxon>Roseivirgaceae</taxon>
        <taxon>Roseivirga</taxon>
    </lineage>
</organism>
<evidence type="ECO:0000313" key="1">
    <source>
        <dbReference type="EMBL" id="GHE55959.1"/>
    </source>
</evidence>
<dbReference type="PANTHER" id="PTHR33202:SF22">
    <property type="entry name" value="HYDROGEN PEROXIDE SENSITIVE REPRESSOR"/>
    <property type="match status" value="1"/>
</dbReference>
<accession>A0ABQ3I754</accession>
<dbReference type="EMBL" id="BNAG01000001">
    <property type="protein sequence ID" value="GHE55959.1"/>
    <property type="molecule type" value="Genomic_DNA"/>
</dbReference>
<dbReference type="InterPro" id="IPR036390">
    <property type="entry name" value="WH_DNA-bd_sf"/>
</dbReference>
<reference evidence="2" key="1">
    <citation type="journal article" date="2019" name="Int. J. Syst. Evol. Microbiol.">
        <title>The Global Catalogue of Microorganisms (GCM) 10K type strain sequencing project: providing services to taxonomists for standard genome sequencing and annotation.</title>
        <authorList>
            <consortium name="The Broad Institute Genomics Platform"/>
            <consortium name="The Broad Institute Genome Sequencing Center for Infectious Disease"/>
            <person name="Wu L."/>
            <person name="Ma J."/>
        </authorList>
    </citation>
    <scope>NUCLEOTIDE SEQUENCE [LARGE SCALE GENOMIC DNA]</scope>
    <source>
        <strain evidence="2">CGMCC 1.15111</strain>
    </source>
</reference>
<sequence>MDSEVKKLLKSHSLRLTQSRGDVISVFLDKQVAISHSDIETEIDGKYDRVTIYRTLKSFMDKGLIHKVLDDSGATRYALCHDECSEDSHKHNHIHFKCQECDETTCLELVDIPEVKLPAGFEALESNYLVSGVCNKCNQ</sequence>
<gene>
    <name evidence="1" type="ORF">GCM10011340_08450</name>
</gene>
<protein>
    <recommendedName>
        <fullName evidence="3">Transcriptional repressor</fullName>
    </recommendedName>
</protein>
<dbReference type="Pfam" id="PF01475">
    <property type="entry name" value="FUR"/>
    <property type="match status" value="1"/>
</dbReference>
<dbReference type="Gene3D" id="1.10.10.10">
    <property type="entry name" value="Winged helix-like DNA-binding domain superfamily/Winged helix DNA-binding domain"/>
    <property type="match status" value="1"/>
</dbReference>
<dbReference type="RefSeq" id="WP_189628932.1">
    <property type="nucleotide sequence ID" value="NZ_BNAG01000001.1"/>
</dbReference>
<dbReference type="PANTHER" id="PTHR33202">
    <property type="entry name" value="ZINC UPTAKE REGULATION PROTEIN"/>
    <property type="match status" value="1"/>
</dbReference>